<feature type="region of interest" description="Disordered" evidence="1">
    <location>
        <begin position="1"/>
        <end position="65"/>
    </location>
</feature>
<feature type="non-terminal residue" evidence="2">
    <location>
        <position position="102"/>
    </location>
</feature>
<reference evidence="2 3" key="1">
    <citation type="submission" date="2023-05" db="EMBL/GenBank/DDBJ databases">
        <title>B98-5 Cell Line De Novo Hybrid Assembly: An Optical Mapping Approach.</title>
        <authorList>
            <person name="Kananen K."/>
            <person name="Auerbach J.A."/>
            <person name="Kautto E."/>
            <person name="Blachly J.S."/>
        </authorList>
    </citation>
    <scope>NUCLEOTIDE SEQUENCE [LARGE SCALE GENOMIC DNA]</scope>
    <source>
        <strain evidence="2">B95-8</strain>
        <tissue evidence="2">Cell line</tissue>
    </source>
</reference>
<dbReference type="PANTHER" id="PTHR22929:SF0">
    <property type="entry name" value="TRANSCRIPTION FACTOR TFIIIB COMPONENT B'' HOMOLOG"/>
    <property type="match status" value="1"/>
</dbReference>
<comment type="caution">
    <text evidence="2">The sequence shown here is derived from an EMBL/GenBank/DDBJ whole genome shotgun (WGS) entry which is preliminary data.</text>
</comment>
<dbReference type="EMBL" id="JASSZA010000002">
    <property type="protein sequence ID" value="KAK2117979.1"/>
    <property type="molecule type" value="Genomic_DNA"/>
</dbReference>
<dbReference type="Proteomes" id="UP001266305">
    <property type="component" value="Unassembled WGS sequence"/>
</dbReference>
<organism evidence="2 3">
    <name type="scientific">Saguinus oedipus</name>
    <name type="common">Cotton-top tamarin</name>
    <name type="synonym">Oedipomidas oedipus</name>
    <dbReference type="NCBI Taxonomy" id="9490"/>
    <lineage>
        <taxon>Eukaryota</taxon>
        <taxon>Metazoa</taxon>
        <taxon>Chordata</taxon>
        <taxon>Craniata</taxon>
        <taxon>Vertebrata</taxon>
        <taxon>Euteleostomi</taxon>
        <taxon>Mammalia</taxon>
        <taxon>Eutheria</taxon>
        <taxon>Euarchontoglires</taxon>
        <taxon>Primates</taxon>
        <taxon>Haplorrhini</taxon>
        <taxon>Platyrrhini</taxon>
        <taxon>Cebidae</taxon>
        <taxon>Callitrichinae</taxon>
        <taxon>Saguinus</taxon>
    </lineage>
</organism>
<evidence type="ECO:0000256" key="1">
    <source>
        <dbReference type="SAM" id="MobiDB-lite"/>
    </source>
</evidence>
<accession>A0ABQ9W8M5</accession>
<sequence>LESDEPTQFHNKKRLKPLIPALRQKFKRSNPVNESQKKNGESSDPLPSPSVINNQSENISSSATKVSCDQPLLKGYKSGQKWAPEGEPNTVSEYFFNDIFIE</sequence>
<name>A0ABQ9W8M5_SAGOE</name>
<feature type="compositionally biased region" description="Polar residues" evidence="1">
    <location>
        <begin position="50"/>
        <end position="65"/>
    </location>
</feature>
<protein>
    <submittedName>
        <fullName evidence="2">Transcription factor TFIIIB component B</fullName>
    </submittedName>
</protein>
<keyword evidence="3" id="KW-1185">Reference proteome</keyword>
<feature type="non-terminal residue" evidence="2">
    <location>
        <position position="1"/>
    </location>
</feature>
<gene>
    <name evidence="2" type="primary">BDP1_10</name>
    <name evidence="2" type="ORF">P7K49_004866</name>
</gene>
<dbReference type="PANTHER" id="PTHR22929">
    <property type="entry name" value="RNA POLYMERASE III TRANSCRIPTION INITIATION FACTOR B"/>
    <property type="match status" value="1"/>
</dbReference>
<evidence type="ECO:0000313" key="2">
    <source>
        <dbReference type="EMBL" id="KAK2117979.1"/>
    </source>
</evidence>
<proteinExistence type="predicted"/>
<evidence type="ECO:0000313" key="3">
    <source>
        <dbReference type="Proteomes" id="UP001266305"/>
    </source>
</evidence>